<dbReference type="InterPro" id="IPR029057">
    <property type="entry name" value="PRTase-like"/>
</dbReference>
<dbReference type="InterPro" id="IPR005946">
    <property type="entry name" value="Rib-P_diPkinase"/>
</dbReference>
<feature type="compositionally biased region" description="Low complexity" evidence="13">
    <location>
        <begin position="147"/>
        <end position="162"/>
    </location>
</feature>
<dbReference type="EMBL" id="AEYI02002426">
    <property type="protein sequence ID" value="KFG28292.1"/>
    <property type="molecule type" value="Genomic_DNA"/>
</dbReference>
<comment type="caution">
    <text evidence="15">The sequence shown here is derived from an EMBL/GenBank/DDBJ whole genome shotgun (WGS) entry which is preliminary data.</text>
</comment>
<dbReference type="InterPro" id="IPR000836">
    <property type="entry name" value="PRTase_dom"/>
</dbReference>
<evidence type="ECO:0000256" key="8">
    <source>
        <dbReference type="ARBA" id="ARBA00022741"/>
    </source>
</evidence>
<dbReference type="OrthoDB" id="413572at2759"/>
<keyword evidence="9" id="KW-0418">Kinase</keyword>
<keyword evidence="8" id="KW-0547">Nucleotide-binding</keyword>
<dbReference type="GO" id="GO:0016301">
    <property type="term" value="F:kinase activity"/>
    <property type="evidence" value="ECO:0007669"/>
    <property type="project" value="UniProtKB-KW"/>
</dbReference>
<dbReference type="GO" id="GO:0006015">
    <property type="term" value="P:5-phosphoribose 1-diphosphate biosynthetic process"/>
    <property type="evidence" value="ECO:0007669"/>
    <property type="project" value="TreeGrafter"/>
</dbReference>
<feature type="region of interest" description="Disordered" evidence="13">
    <location>
        <begin position="191"/>
        <end position="228"/>
    </location>
</feature>
<dbReference type="Pfam" id="PF14572">
    <property type="entry name" value="Pribosyl_synth"/>
    <property type="match status" value="1"/>
</dbReference>
<dbReference type="SUPFAM" id="SSF53271">
    <property type="entry name" value="PRTase-like"/>
    <property type="match status" value="1"/>
</dbReference>
<dbReference type="GO" id="GO:0005737">
    <property type="term" value="C:cytoplasm"/>
    <property type="evidence" value="ECO:0007669"/>
    <property type="project" value="TreeGrafter"/>
</dbReference>
<evidence type="ECO:0000256" key="1">
    <source>
        <dbReference type="ARBA" id="ARBA00001946"/>
    </source>
</evidence>
<keyword evidence="7" id="KW-0545">Nucleotide biosynthesis</keyword>
<organism evidence="15 16">
    <name type="scientific">Toxoplasma gondii p89</name>
    <dbReference type="NCBI Taxonomy" id="943119"/>
    <lineage>
        <taxon>Eukaryota</taxon>
        <taxon>Sar</taxon>
        <taxon>Alveolata</taxon>
        <taxon>Apicomplexa</taxon>
        <taxon>Conoidasida</taxon>
        <taxon>Coccidia</taxon>
        <taxon>Eucoccidiorida</taxon>
        <taxon>Eimeriorina</taxon>
        <taxon>Sarcocystidae</taxon>
        <taxon>Toxoplasma</taxon>
    </lineage>
</organism>
<evidence type="ECO:0000256" key="6">
    <source>
        <dbReference type="ARBA" id="ARBA00022723"/>
    </source>
</evidence>
<evidence type="ECO:0000313" key="16">
    <source>
        <dbReference type="Proteomes" id="UP000028828"/>
    </source>
</evidence>
<dbReference type="FunFam" id="3.40.50.2020:FF:000037">
    <property type="entry name" value="Phosphoribosylpyrophosphate synthetase"/>
    <property type="match status" value="1"/>
</dbReference>
<dbReference type="EC" id="2.7.6.1" evidence="4"/>
<dbReference type="FunFam" id="3.40.50.2020:FF:000001">
    <property type="entry name" value="Ribose-phosphate pyrophosphokinase"/>
    <property type="match status" value="1"/>
</dbReference>
<dbReference type="GO" id="GO:0000287">
    <property type="term" value="F:magnesium ion binding"/>
    <property type="evidence" value="ECO:0007669"/>
    <property type="project" value="InterPro"/>
</dbReference>
<dbReference type="PANTHER" id="PTHR10210">
    <property type="entry name" value="RIBOSE-PHOSPHATE DIPHOSPHOKINASE FAMILY MEMBER"/>
    <property type="match status" value="1"/>
</dbReference>
<keyword evidence="5 15" id="KW-0808">Transferase</keyword>
<accession>A0A086J824</accession>
<evidence type="ECO:0000259" key="14">
    <source>
        <dbReference type="Pfam" id="PF13793"/>
    </source>
</evidence>
<evidence type="ECO:0000256" key="7">
    <source>
        <dbReference type="ARBA" id="ARBA00022727"/>
    </source>
</evidence>
<dbReference type="Pfam" id="PF13793">
    <property type="entry name" value="Pribosyltran_N"/>
    <property type="match status" value="1"/>
</dbReference>
<evidence type="ECO:0000256" key="9">
    <source>
        <dbReference type="ARBA" id="ARBA00022777"/>
    </source>
</evidence>
<dbReference type="GO" id="GO:0005524">
    <property type="term" value="F:ATP binding"/>
    <property type="evidence" value="ECO:0007669"/>
    <property type="project" value="UniProtKB-KW"/>
</dbReference>
<evidence type="ECO:0000256" key="4">
    <source>
        <dbReference type="ARBA" id="ARBA00013247"/>
    </source>
</evidence>
<dbReference type="AlphaFoldDB" id="A0A086J824"/>
<evidence type="ECO:0000256" key="10">
    <source>
        <dbReference type="ARBA" id="ARBA00022840"/>
    </source>
</evidence>
<proteinExistence type="inferred from homology"/>
<dbReference type="GO" id="GO:0004749">
    <property type="term" value="F:ribose phosphate diphosphokinase activity"/>
    <property type="evidence" value="ECO:0007669"/>
    <property type="project" value="UniProtKB-EC"/>
</dbReference>
<evidence type="ECO:0000256" key="5">
    <source>
        <dbReference type="ARBA" id="ARBA00022679"/>
    </source>
</evidence>
<dbReference type="CDD" id="cd06223">
    <property type="entry name" value="PRTases_typeI"/>
    <property type="match status" value="1"/>
</dbReference>
<evidence type="ECO:0000256" key="3">
    <source>
        <dbReference type="ARBA" id="ARBA00006478"/>
    </source>
</evidence>
<evidence type="ECO:0000313" key="15">
    <source>
        <dbReference type="EMBL" id="KFG28292.1"/>
    </source>
</evidence>
<dbReference type="NCBIfam" id="TIGR01251">
    <property type="entry name" value="ribP_PPkin"/>
    <property type="match status" value="1"/>
</dbReference>
<keyword evidence="6" id="KW-0479">Metal-binding</keyword>
<dbReference type="VEuPathDB" id="ToxoDB:TGP89_220100"/>
<protein>
    <recommendedName>
        <fullName evidence="4">ribose-phosphate diphosphokinase</fullName>
        <ecNumber evidence="4">2.7.6.1</ecNumber>
    </recommendedName>
</protein>
<evidence type="ECO:0000256" key="13">
    <source>
        <dbReference type="SAM" id="MobiDB-lite"/>
    </source>
</evidence>
<dbReference type="SMART" id="SM01400">
    <property type="entry name" value="Pribosyltran_N"/>
    <property type="match status" value="1"/>
</dbReference>
<name>A0A086J824_TOXGO</name>
<keyword evidence="10" id="KW-0067">ATP-binding</keyword>
<dbReference type="GO" id="GO:0002189">
    <property type="term" value="C:ribose phosphate diphosphokinase complex"/>
    <property type="evidence" value="ECO:0007669"/>
    <property type="project" value="TreeGrafter"/>
</dbReference>
<dbReference type="NCBIfam" id="NF002320">
    <property type="entry name" value="PRK01259.1"/>
    <property type="match status" value="1"/>
</dbReference>
<dbReference type="Gene3D" id="3.40.50.2020">
    <property type="match status" value="2"/>
</dbReference>
<feature type="domain" description="Ribose-phosphate pyrophosphokinase N-terminal" evidence="14">
    <location>
        <begin position="240"/>
        <end position="354"/>
    </location>
</feature>
<feature type="compositionally biased region" description="Basic and acidic residues" evidence="13">
    <location>
        <begin position="208"/>
        <end position="228"/>
    </location>
</feature>
<comment type="catalytic activity">
    <reaction evidence="12">
        <text>D-ribose 5-phosphate + ATP = 5-phospho-alpha-D-ribose 1-diphosphate + AMP + H(+)</text>
        <dbReference type="Rhea" id="RHEA:15609"/>
        <dbReference type="ChEBI" id="CHEBI:15378"/>
        <dbReference type="ChEBI" id="CHEBI:30616"/>
        <dbReference type="ChEBI" id="CHEBI:58017"/>
        <dbReference type="ChEBI" id="CHEBI:78346"/>
        <dbReference type="ChEBI" id="CHEBI:456215"/>
        <dbReference type="EC" id="2.7.6.1"/>
    </reaction>
</comment>
<comment type="pathway">
    <text evidence="2">Metabolic intermediate biosynthesis; 5-phospho-alpha-D-ribose 1-diphosphate biosynthesis; 5-phospho-alpha-D-ribose 1-diphosphate from D-ribose 5-phosphate (route I): step 1/1.</text>
</comment>
<evidence type="ECO:0000256" key="2">
    <source>
        <dbReference type="ARBA" id="ARBA00004996"/>
    </source>
</evidence>
<sequence length="557" mass="60997">MWIGSRSIRSHAGELALARLRARADHLFLDFTAANTSVKKYHFMTSRVSPLLRRPSREQAAAAKYLYASVPPLCQISAATPRRRGADDKRAGGNSRAGNKSSGNEKRHFSFAAAGGLGSVLLCGAPLAGGERRDAAPSSAETEKRNSSASTTTRSSSFFRAPSSSDASFIESKFHFFSRAFSQQPALCQTAAPVPKTDKGRNQQGARPTDDHEEPAHHDSPFWRSQENRPFDRKLGDALLFCGNSNEPLARAVADRLSTKLGKAVVKRFADGEVNIQFADSLRGKDVYIIQPTSTPVNEHLVELLLMISTCRRASAKKITAVIPYYGYARQDRKLSSRVPISAADVARMIEAMGVDRVVAVDLHCGQIQGFFGPRVPVDNLEAQIIGLEYFHHKDLHKPVVVSPDAGGVYRARKFQEGLIARGYNDCGIAMLIKQRLRANEIERMDLVGSVAGSDVIIVDDMIDTAGTLCEAARELRKKGARRVFAFATHGLFSGPAIERIEASPLEEVVVTDSIKARPEVAECPRITSLSISVLLADAIRRIHQKESLNDLFNVKY</sequence>
<feature type="compositionally biased region" description="Basic and acidic residues" evidence="13">
    <location>
        <begin position="130"/>
        <end position="146"/>
    </location>
</feature>
<feature type="region of interest" description="Disordered" evidence="13">
    <location>
        <begin position="78"/>
        <end position="106"/>
    </location>
</feature>
<gene>
    <name evidence="15" type="ORF">TGP89_220100</name>
</gene>
<evidence type="ECO:0000256" key="12">
    <source>
        <dbReference type="ARBA" id="ARBA00049535"/>
    </source>
</evidence>
<comment type="similarity">
    <text evidence="3">Belongs to the ribose-phosphate pyrophosphokinase family.</text>
</comment>
<dbReference type="PANTHER" id="PTHR10210:SF32">
    <property type="entry name" value="RIBOSE-PHOSPHATE PYROPHOSPHOKINASE 2"/>
    <property type="match status" value="1"/>
</dbReference>
<feature type="region of interest" description="Disordered" evidence="13">
    <location>
        <begin position="130"/>
        <end position="162"/>
    </location>
</feature>
<comment type="cofactor">
    <cofactor evidence="1">
        <name>Mg(2+)</name>
        <dbReference type="ChEBI" id="CHEBI:18420"/>
    </cofactor>
</comment>
<reference evidence="15 16" key="1">
    <citation type="submission" date="2014-03" db="EMBL/GenBank/DDBJ databases">
        <authorList>
            <person name="Sibley D."/>
            <person name="Venepally P."/>
            <person name="Karamycheva S."/>
            <person name="Hadjithomas M."/>
            <person name="Khan A."/>
            <person name="Brunk B."/>
            <person name="Roos D."/>
            <person name="Caler E."/>
            <person name="Lorenzi H."/>
        </authorList>
    </citation>
    <scope>NUCLEOTIDE SEQUENCE [LARGE SCALE GENOMIC DNA]</scope>
    <source>
        <strain evidence="16">p89</strain>
    </source>
</reference>
<evidence type="ECO:0000256" key="11">
    <source>
        <dbReference type="ARBA" id="ARBA00022842"/>
    </source>
</evidence>
<dbReference type="Proteomes" id="UP000028828">
    <property type="component" value="Unassembled WGS sequence"/>
</dbReference>
<dbReference type="InterPro" id="IPR029099">
    <property type="entry name" value="Pribosyltran_N"/>
</dbReference>
<keyword evidence="11" id="KW-0460">Magnesium</keyword>
<dbReference type="GO" id="GO:0006164">
    <property type="term" value="P:purine nucleotide biosynthetic process"/>
    <property type="evidence" value="ECO:0007669"/>
    <property type="project" value="TreeGrafter"/>
</dbReference>